<reference evidence="3 4" key="1">
    <citation type="journal article" date="2020" name="Phytopathology">
        <title>A high-quality genome resource of Botrytis fragariae, a new and rapidly spreading fungal pathogen causing strawberry gray mold in the U.S.A.</title>
        <authorList>
            <person name="Wu Y."/>
            <person name="Saski C.A."/>
            <person name="Schnabel G."/>
            <person name="Xiao S."/>
            <person name="Hu M."/>
        </authorList>
    </citation>
    <scope>NUCLEOTIDE SEQUENCE [LARGE SCALE GENOMIC DNA]</scope>
    <source>
        <strain evidence="3 4">BVB16</strain>
    </source>
</reference>
<feature type="compositionally biased region" description="Acidic residues" evidence="1">
    <location>
        <begin position="384"/>
        <end position="394"/>
    </location>
</feature>
<keyword evidence="2" id="KW-0812">Transmembrane</keyword>
<accession>A0A8H6AZS6</accession>
<keyword evidence="2" id="KW-0472">Membrane</keyword>
<dbReference type="Proteomes" id="UP000531561">
    <property type="component" value="Unassembled WGS sequence"/>
</dbReference>
<protein>
    <submittedName>
        <fullName evidence="3">Uncharacterized protein</fullName>
    </submittedName>
</protein>
<feature type="transmembrane region" description="Helical" evidence="2">
    <location>
        <begin position="71"/>
        <end position="94"/>
    </location>
</feature>
<sequence>MTNPANMTSPQVHQCISSLRTSSYHLSLLSRALTIFTIYLFILMMITRIPLLYPTSNYKTVTSQILPWKNTAKIIVALMVSISLDPDFLIYYVFYQIGRKLLAISLLETGGKLKLLAVMITVKPCWLLIGAAYEIGEVCVDITLEHFQKPFGVEKKNAAENEKREENPHSANYPEPISAIISYMSSLLDGIQYNIVTGSEETHPYKKMIWKLKEIQKSETDADNKKEMKISSDLRHSENQPPLSQTRKHLWLNFVDFDTEEETQDSLDKHSIADETISPTFSLSPLQSTKPRSTIIVSLPSPLRSRLREMIDSVTRDLNSVERHNAVRIIIETEQNIEKLYSISESNMPRMIEQLEGLERKLEDIFENVEMAAVENEVSNKDENEGEDEEEEMEPGLLTPSTSSGEWTSVESPSTPSAHSEPTFEDDAEDKKEDMPSDSLTPSTYSTPSIPSSPSSQSRSSPSPTTTITGRPWHLFLVDTLYKCDNSLHFEWSTAELFNAWFSKNFWFAVTEGEIELLEKWKSWALDDRPVDQKWNW</sequence>
<feature type="region of interest" description="Disordered" evidence="1">
    <location>
        <begin position="373"/>
        <end position="466"/>
    </location>
</feature>
<evidence type="ECO:0000313" key="3">
    <source>
        <dbReference type="EMBL" id="KAF5876803.1"/>
    </source>
</evidence>
<feature type="compositionally biased region" description="Polar residues" evidence="1">
    <location>
        <begin position="399"/>
        <end position="420"/>
    </location>
</feature>
<feature type="transmembrane region" description="Helical" evidence="2">
    <location>
        <begin position="28"/>
        <end position="51"/>
    </location>
</feature>
<dbReference type="EMBL" id="JABFCT010000004">
    <property type="protein sequence ID" value="KAF5876803.1"/>
    <property type="molecule type" value="Genomic_DNA"/>
</dbReference>
<dbReference type="RefSeq" id="XP_037195749.1">
    <property type="nucleotide sequence ID" value="XM_037333621.1"/>
</dbReference>
<name>A0A8H6AZS6_9HELO</name>
<dbReference type="AlphaFoldDB" id="A0A8H6AZS6"/>
<keyword evidence="4" id="KW-1185">Reference proteome</keyword>
<evidence type="ECO:0000256" key="2">
    <source>
        <dbReference type="SAM" id="Phobius"/>
    </source>
</evidence>
<evidence type="ECO:0000256" key="1">
    <source>
        <dbReference type="SAM" id="MobiDB-lite"/>
    </source>
</evidence>
<evidence type="ECO:0000313" key="4">
    <source>
        <dbReference type="Proteomes" id="UP000531561"/>
    </source>
</evidence>
<gene>
    <name evidence="3" type="ORF">Bfra_003211</name>
</gene>
<keyword evidence="2" id="KW-1133">Transmembrane helix</keyword>
<organism evidence="3 4">
    <name type="scientific">Botrytis fragariae</name>
    <dbReference type="NCBI Taxonomy" id="1964551"/>
    <lineage>
        <taxon>Eukaryota</taxon>
        <taxon>Fungi</taxon>
        <taxon>Dikarya</taxon>
        <taxon>Ascomycota</taxon>
        <taxon>Pezizomycotina</taxon>
        <taxon>Leotiomycetes</taxon>
        <taxon>Helotiales</taxon>
        <taxon>Sclerotiniaceae</taxon>
        <taxon>Botrytis</taxon>
    </lineage>
</organism>
<feature type="compositionally biased region" description="Low complexity" evidence="1">
    <location>
        <begin position="437"/>
        <end position="466"/>
    </location>
</feature>
<comment type="caution">
    <text evidence="3">The sequence shown here is derived from an EMBL/GenBank/DDBJ whole genome shotgun (WGS) entry which is preliminary data.</text>
</comment>
<proteinExistence type="predicted"/>
<dbReference type="GeneID" id="59257313"/>
<dbReference type="OrthoDB" id="3553081at2759"/>